<dbReference type="Gene3D" id="1.10.1660.10">
    <property type="match status" value="1"/>
</dbReference>
<dbReference type="GO" id="GO:0003677">
    <property type="term" value="F:DNA binding"/>
    <property type="evidence" value="ECO:0007669"/>
    <property type="project" value="UniProtKB-KW"/>
</dbReference>
<comment type="caution">
    <text evidence="3">The sequence shown here is derived from an EMBL/GenBank/DDBJ whole genome shotgun (WGS) entry which is preliminary data.</text>
</comment>
<evidence type="ECO:0000256" key="1">
    <source>
        <dbReference type="ARBA" id="ARBA00023125"/>
    </source>
</evidence>
<dbReference type="SUPFAM" id="SSF46955">
    <property type="entry name" value="Putative DNA-binding domain"/>
    <property type="match status" value="1"/>
</dbReference>
<sequence length="122" mass="13792">MSGLPVETLRYYDREGFFGDLPRDTGGRRRFTADALGLLDVLLRLRRTGMPVEQVKEFAEQIRAGDKQRAGRLALLRAHRERVAMDLAQLEADLELIDWKIAAYQAAEDGNDPPPRDAAVRN</sequence>
<dbReference type="Pfam" id="PF13411">
    <property type="entry name" value="MerR_1"/>
    <property type="match status" value="1"/>
</dbReference>
<evidence type="ECO:0000313" key="3">
    <source>
        <dbReference type="EMBL" id="TCO21931.1"/>
    </source>
</evidence>
<feature type="domain" description="HTH merR-type" evidence="2">
    <location>
        <begin position="1"/>
        <end position="61"/>
    </location>
</feature>
<dbReference type="SMART" id="SM00422">
    <property type="entry name" value="HTH_MERR"/>
    <property type="match status" value="1"/>
</dbReference>
<accession>A0ABY2BJ31</accession>
<protein>
    <submittedName>
        <fullName evidence="3">DNA-binding transcriptional MerR regulator</fullName>
    </submittedName>
</protein>
<dbReference type="InterPro" id="IPR009061">
    <property type="entry name" value="DNA-bd_dom_put_sf"/>
</dbReference>
<organism evidence="3 4">
    <name type="scientific">Kribbella orskensis</name>
    <dbReference type="NCBI Taxonomy" id="2512216"/>
    <lineage>
        <taxon>Bacteria</taxon>
        <taxon>Bacillati</taxon>
        <taxon>Actinomycetota</taxon>
        <taxon>Actinomycetes</taxon>
        <taxon>Propionibacteriales</taxon>
        <taxon>Kribbellaceae</taxon>
        <taxon>Kribbella</taxon>
    </lineage>
</organism>
<keyword evidence="1 3" id="KW-0238">DNA-binding</keyword>
<gene>
    <name evidence="3" type="ORF">EV644_107254</name>
</gene>
<dbReference type="EMBL" id="SLWM01000007">
    <property type="protein sequence ID" value="TCO21931.1"/>
    <property type="molecule type" value="Genomic_DNA"/>
</dbReference>
<proteinExistence type="predicted"/>
<dbReference type="InterPro" id="IPR000551">
    <property type="entry name" value="MerR-type_HTH_dom"/>
</dbReference>
<reference evidence="3 4" key="1">
    <citation type="journal article" date="2015" name="Stand. Genomic Sci.">
        <title>Genomic Encyclopedia of Bacterial and Archaeal Type Strains, Phase III: the genomes of soil and plant-associated and newly described type strains.</title>
        <authorList>
            <person name="Whitman W.B."/>
            <person name="Woyke T."/>
            <person name="Klenk H.P."/>
            <person name="Zhou Y."/>
            <person name="Lilburn T.G."/>
            <person name="Beck B.J."/>
            <person name="De Vos P."/>
            <person name="Vandamme P."/>
            <person name="Eisen J.A."/>
            <person name="Garrity G."/>
            <person name="Hugenholtz P."/>
            <person name="Kyrpides N.C."/>
        </authorList>
    </citation>
    <scope>NUCLEOTIDE SEQUENCE [LARGE SCALE GENOMIC DNA]</scope>
    <source>
        <strain evidence="3 4">VKM Ac-2538</strain>
    </source>
</reference>
<dbReference type="Proteomes" id="UP000295818">
    <property type="component" value="Unassembled WGS sequence"/>
</dbReference>
<keyword evidence="4" id="KW-1185">Reference proteome</keyword>
<dbReference type="PROSITE" id="PS50937">
    <property type="entry name" value="HTH_MERR_2"/>
    <property type="match status" value="1"/>
</dbReference>
<evidence type="ECO:0000313" key="4">
    <source>
        <dbReference type="Proteomes" id="UP000295818"/>
    </source>
</evidence>
<name>A0ABY2BJ31_9ACTN</name>
<dbReference type="PANTHER" id="PTHR30204:SF98">
    <property type="entry name" value="HTH-TYPE TRANSCRIPTIONAL REGULATOR ADHR"/>
    <property type="match status" value="1"/>
</dbReference>
<dbReference type="InterPro" id="IPR047057">
    <property type="entry name" value="MerR_fam"/>
</dbReference>
<evidence type="ECO:0000259" key="2">
    <source>
        <dbReference type="PROSITE" id="PS50937"/>
    </source>
</evidence>
<dbReference type="PANTHER" id="PTHR30204">
    <property type="entry name" value="REDOX-CYCLING DRUG-SENSING TRANSCRIPTIONAL ACTIVATOR SOXR"/>
    <property type="match status" value="1"/>
</dbReference>